<evidence type="ECO:0000313" key="4">
    <source>
        <dbReference type="Proteomes" id="UP001175271"/>
    </source>
</evidence>
<comment type="caution">
    <text evidence="3">The sequence shown here is derived from an EMBL/GenBank/DDBJ whole genome shotgun (WGS) entry which is preliminary data.</text>
</comment>
<protein>
    <submittedName>
        <fullName evidence="3">Uncharacterized protein</fullName>
    </submittedName>
</protein>
<dbReference type="Proteomes" id="UP001175271">
    <property type="component" value="Unassembled WGS sequence"/>
</dbReference>
<evidence type="ECO:0000256" key="2">
    <source>
        <dbReference type="SAM" id="Phobius"/>
    </source>
</evidence>
<evidence type="ECO:0000256" key="1">
    <source>
        <dbReference type="SAM" id="MobiDB-lite"/>
    </source>
</evidence>
<feature type="transmembrane region" description="Helical" evidence="2">
    <location>
        <begin position="58"/>
        <end position="87"/>
    </location>
</feature>
<keyword evidence="4" id="KW-1185">Reference proteome</keyword>
<keyword evidence="2" id="KW-0472">Membrane</keyword>
<keyword evidence="2" id="KW-0812">Transmembrane</keyword>
<accession>A0AA39H4C3</accession>
<feature type="region of interest" description="Disordered" evidence="1">
    <location>
        <begin position="1"/>
        <end position="20"/>
    </location>
</feature>
<dbReference type="AlphaFoldDB" id="A0AA39H4C3"/>
<proteinExistence type="predicted"/>
<keyword evidence="2" id="KW-1133">Transmembrane helix</keyword>
<organism evidence="3 4">
    <name type="scientific">Steinernema hermaphroditum</name>
    <dbReference type="NCBI Taxonomy" id="289476"/>
    <lineage>
        <taxon>Eukaryota</taxon>
        <taxon>Metazoa</taxon>
        <taxon>Ecdysozoa</taxon>
        <taxon>Nematoda</taxon>
        <taxon>Chromadorea</taxon>
        <taxon>Rhabditida</taxon>
        <taxon>Tylenchina</taxon>
        <taxon>Panagrolaimomorpha</taxon>
        <taxon>Strongyloidoidea</taxon>
        <taxon>Steinernematidae</taxon>
        <taxon>Steinernema</taxon>
    </lineage>
</organism>
<name>A0AA39H4C3_9BILA</name>
<sequence length="114" mass="12812">MASICPVDASSHQARPTSPDSIHTWRACPIPTARAVSLVTFIVIYSLIYLVYAQYHFLLFTIMTGLIAVVICSLYISGLICVVYMMYKTYAWSDVHPPVPSKRPMHTCIMEVKV</sequence>
<dbReference type="EMBL" id="JAUCMV010000005">
    <property type="protein sequence ID" value="KAK0399008.1"/>
    <property type="molecule type" value="Genomic_DNA"/>
</dbReference>
<feature type="transmembrane region" description="Helical" evidence="2">
    <location>
        <begin position="35"/>
        <end position="52"/>
    </location>
</feature>
<gene>
    <name evidence="3" type="ORF">QR680_002860</name>
</gene>
<evidence type="ECO:0000313" key="3">
    <source>
        <dbReference type="EMBL" id="KAK0399008.1"/>
    </source>
</evidence>
<reference evidence="3" key="1">
    <citation type="submission" date="2023-06" db="EMBL/GenBank/DDBJ databases">
        <title>Genomic analysis of the entomopathogenic nematode Steinernema hermaphroditum.</title>
        <authorList>
            <person name="Schwarz E.M."/>
            <person name="Heppert J.K."/>
            <person name="Baniya A."/>
            <person name="Schwartz H.T."/>
            <person name="Tan C.-H."/>
            <person name="Antoshechkin I."/>
            <person name="Sternberg P.W."/>
            <person name="Goodrich-Blair H."/>
            <person name="Dillman A.R."/>
        </authorList>
    </citation>
    <scope>NUCLEOTIDE SEQUENCE</scope>
    <source>
        <strain evidence="3">PS9179</strain>
        <tissue evidence="3">Whole animal</tissue>
    </source>
</reference>
<feature type="compositionally biased region" description="Polar residues" evidence="1">
    <location>
        <begin position="10"/>
        <end position="20"/>
    </location>
</feature>